<feature type="domain" description="Isochorismatase-like" evidence="1">
    <location>
        <begin position="26"/>
        <end position="174"/>
    </location>
</feature>
<dbReference type="PANTHER" id="PTHR14119">
    <property type="entry name" value="HYDROLASE"/>
    <property type="match status" value="1"/>
</dbReference>
<proteinExistence type="predicted"/>
<dbReference type="EMBL" id="JBGMEF010000017">
    <property type="protein sequence ID" value="MFO3666884.1"/>
    <property type="molecule type" value="Genomic_DNA"/>
</dbReference>
<evidence type="ECO:0000259" key="1">
    <source>
        <dbReference type="Pfam" id="PF00857"/>
    </source>
</evidence>
<dbReference type="Proteomes" id="UP001637994">
    <property type="component" value="Unassembled WGS sequence"/>
</dbReference>
<dbReference type="InterPro" id="IPR050993">
    <property type="entry name" value="Isochorismatase_domain"/>
</dbReference>
<evidence type="ECO:0000313" key="2">
    <source>
        <dbReference type="EMBL" id="MFO3666884.1"/>
    </source>
</evidence>
<dbReference type="SUPFAM" id="SSF52499">
    <property type="entry name" value="Isochorismatase-like hydrolases"/>
    <property type="match status" value="1"/>
</dbReference>
<dbReference type="Pfam" id="PF00857">
    <property type="entry name" value="Isochorismatase"/>
    <property type="match status" value="1"/>
</dbReference>
<reference evidence="2 3" key="1">
    <citation type="journal article" date="2025" name="Anaerobe">
        <title>Description of Anaerococcus kampingiae sp. nov., Anaerococcus groningensis sp. nov., Anaerococcus martiniensis sp. nov., and Anaerococcus cruorum sp. nov., isolated from human clinical specimens.</title>
        <authorList>
            <person name="Boiten K.E."/>
            <person name="Meijer J."/>
            <person name="van Wezel E.M."/>
            <person name="Veloo A.C.M."/>
        </authorList>
    </citation>
    <scope>NUCLEOTIDE SEQUENCE [LARGE SCALE GENOMIC DNA]</scope>
    <source>
        <strain evidence="2 3">ENR0874</strain>
    </source>
</reference>
<gene>
    <name evidence="2" type="ORF">ACCQ42_03770</name>
</gene>
<comment type="caution">
    <text evidence="2">The sequence shown here is derived from an EMBL/GenBank/DDBJ whole genome shotgun (WGS) entry which is preliminary data.</text>
</comment>
<name>A0ABW9MC78_9FIRM</name>
<sequence length="201" mass="22456">MERKLDSKFYTNSLASDGLYTDRSKTLLLVVDIQPKLMTSVEEGERVTKNTVGLIKAFKAYDLPIIATEQYPKGLGRSDERILAELCDEKIFPKTSFNALIPEVLDFIKDNDIKNVVVTGAEGHICIYQTIRSLLDLGLNVFYVDDAIGSFTNELKDGAKASLRDMGAVLVNTELILFDLAIDSKDSNFKLISNLVKELRK</sequence>
<accession>A0ABW9MC78</accession>
<protein>
    <submittedName>
        <fullName evidence="2">Isochorismatase family protein</fullName>
    </submittedName>
</protein>
<dbReference type="PANTHER" id="PTHR14119:SF3">
    <property type="entry name" value="ISOCHORISMATASE DOMAIN-CONTAINING PROTEIN 2"/>
    <property type="match status" value="1"/>
</dbReference>
<evidence type="ECO:0000313" key="3">
    <source>
        <dbReference type="Proteomes" id="UP001637994"/>
    </source>
</evidence>
<dbReference type="InterPro" id="IPR000868">
    <property type="entry name" value="Isochorismatase-like_dom"/>
</dbReference>
<dbReference type="RefSeq" id="WP_265214165.1">
    <property type="nucleotide sequence ID" value="NZ_JBGMEF010000017.1"/>
</dbReference>
<dbReference type="InterPro" id="IPR036380">
    <property type="entry name" value="Isochorismatase-like_sf"/>
</dbReference>
<organism evidence="2 3">
    <name type="scientific">Anaerococcus kampingae</name>
    <dbReference type="NCBI Taxonomy" id="3115614"/>
    <lineage>
        <taxon>Bacteria</taxon>
        <taxon>Bacillati</taxon>
        <taxon>Bacillota</taxon>
        <taxon>Tissierellia</taxon>
        <taxon>Tissierellales</taxon>
        <taxon>Peptoniphilaceae</taxon>
        <taxon>Anaerococcus</taxon>
    </lineage>
</organism>
<keyword evidence="3" id="KW-1185">Reference proteome</keyword>
<dbReference type="Gene3D" id="3.40.50.850">
    <property type="entry name" value="Isochorismatase-like"/>
    <property type="match status" value="1"/>
</dbReference>